<evidence type="ECO:0000313" key="1">
    <source>
        <dbReference type="EMBL" id="KAJ9121413.1"/>
    </source>
</evidence>
<name>A0ACC2XCQ3_9TREE</name>
<protein>
    <submittedName>
        <fullName evidence="1">Uncharacterized protein</fullName>
    </submittedName>
</protein>
<sequence length="955" mass="104536">MYSSVAPPPTHFVQLAEPVEGNRSMDDNMTSGSQRGASQVMMVMDGNQATFDSPVYMVQSGAPPQQPSSAGFLQHRRSIGTDPQQRPPHYQSMRQAGPPVNHNIEVVQQQQQIPRYKVPNPIMTGSSLAQPQPIMHNYGYRMNPSPTYMTQPSPTQQISPYYMVQQSPNNDVGQHLSSTPNHGQTQFVIGQQDTSTRQGQRHQPGQQPPQHLSLSRDQGQIRYQQTETPHTITPLTSTFLQYIPFQSESSATGKTDQSQQFYVQQQQSHQQQQFPVIQQHHISPQSQGHGLQAPVAEPRIQNQYTIPVANAGQEFAYTGRRESPPAVAHAYQQPPPTHMENMVSTSHSMQHDSARSTNPHPPDPGINHRGSFSHPVPAQLAVSSTSGYTTMHPSAKDMPSFPEGSRAVWSPYQQRMMGPQNASVRASFPTSYRGNPALNGEVIMFADDGEEEEYSSTMVFDPYVVRIEKLMHEGMVKHRKRTSPEQLAILEDAFEETQKPTADARKLIAERIGMTPRSVQVWFQNRRQKKKSLAKKELEGEQAETNDNQGLDSAYSTQNTSMMVPPVVNVVDPYNGHVYLQDEGWTKVQIAPRGVAHLRAAEANFTPTDPSSSRRGSSSQQQSIPGVGAIKTSPLIGQARRGSLPYPPPAGNPNTAAPSVKPLSAPPGLVRTVSGSSVLRPQLPLHLAIALTNGRRASLPINSQTVSLGPFTPPRIGARSLNQSTLMAIQDDEHLLHQMSGATNGYLASHSASAQRSFSNNSGESGDTTPEAKAENLEYGPLPNPGFSFGQGTKVAKNGSSTSTSFISSHTYMPQHPQGAMVYRDRMGSMASILSHATTTDDASDSDWERAQQLVTPFMPSDGEHMTSFPGLVPDSSQEDIRVPIVNMRLNAPVGCESRRASAPPGLFQNLLVSDGERPQLQPGPKKSSNLYMCHTTEEHDERSNTSATATPPQG</sequence>
<proteinExistence type="predicted"/>
<comment type="caution">
    <text evidence="1">The sequence shown here is derived from an EMBL/GenBank/DDBJ whole genome shotgun (WGS) entry which is preliminary data.</text>
</comment>
<gene>
    <name evidence="1" type="ORF">QFC24_004751</name>
</gene>
<reference evidence="1" key="1">
    <citation type="submission" date="2023-04" db="EMBL/GenBank/DDBJ databases">
        <title>Draft Genome sequencing of Naganishia species isolated from polar environments using Oxford Nanopore Technology.</title>
        <authorList>
            <person name="Leo P."/>
            <person name="Venkateswaran K."/>
        </authorList>
    </citation>
    <scope>NUCLEOTIDE SEQUENCE</scope>
    <source>
        <strain evidence="1">DBVPG 5303</strain>
    </source>
</reference>
<dbReference type="EMBL" id="JASBWV010000017">
    <property type="protein sequence ID" value="KAJ9121413.1"/>
    <property type="molecule type" value="Genomic_DNA"/>
</dbReference>
<accession>A0ACC2XCQ3</accession>
<evidence type="ECO:0000313" key="2">
    <source>
        <dbReference type="Proteomes" id="UP001234202"/>
    </source>
</evidence>
<dbReference type="Proteomes" id="UP001234202">
    <property type="component" value="Unassembled WGS sequence"/>
</dbReference>
<organism evidence="1 2">
    <name type="scientific">Naganishia onofrii</name>
    <dbReference type="NCBI Taxonomy" id="1851511"/>
    <lineage>
        <taxon>Eukaryota</taxon>
        <taxon>Fungi</taxon>
        <taxon>Dikarya</taxon>
        <taxon>Basidiomycota</taxon>
        <taxon>Agaricomycotina</taxon>
        <taxon>Tremellomycetes</taxon>
        <taxon>Filobasidiales</taxon>
        <taxon>Filobasidiaceae</taxon>
        <taxon>Naganishia</taxon>
    </lineage>
</organism>
<keyword evidence="2" id="KW-1185">Reference proteome</keyword>